<protein>
    <submittedName>
        <fullName evidence="6">Transposase</fullName>
    </submittedName>
</protein>
<name>A0ABR8TCN8_9ESCH</name>
<accession>A0ABR8TCN8</accession>
<comment type="caution">
    <text evidence="6">The sequence shown here is derived from an EMBL/GenBank/DDBJ whole genome shotgun (WGS) entry which is preliminary data.</text>
</comment>
<keyword evidence="7" id="KW-1185">Reference proteome</keyword>
<keyword evidence="5" id="KW-0233">DNA recombination</keyword>
<comment type="similarity">
    <text evidence="2">Belongs to the transposase mutator family.</text>
</comment>
<dbReference type="Proteomes" id="UP000605603">
    <property type="component" value="Unassembled WGS sequence"/>
</dbReference>
<evidence type="ECO:0000256" key="3">
    <source>
        <dbReference type="ARBA" id="ARBA00022578"/>
    </source>
</evidence>
<evidence type="ECO:0000256" key="1">
    <source>
        <dbReference type="ARBA" id="ARBA00002190"/>
    </source>
</evidence>
<reference evidence="6 7" key="1">
    <citation type="submission" date="2020-08" db="EMBL/GenBank/DDBJ databases">
        <title>A Genomic Blueprint of the Chicken Gut Microbiome.</title>
        <authorList>
            <person name="Gilroy R."/>
            <person name="Ravi A."/>
            <person name="Getino M."/>
            <person name="Pursley I."/>
            <person name="Horton D.L."/>
            <person name="Alikhan N.-F."/>
            <person name="Baker D."/>
            <person name="Gharbi K."/>
            <person name="Hall N."/>
            <person name="Watson M."/>
            <person name="Adriaenssens E.M."/>
            <person name="Foster-Nyarko E."/>
            <person name="Jarju S."/>
            <person name="Secka A."/>
            <person name="Antonio M."/>
            <person name="Oren A."/>
            <person name="Chaudhuri R."/>
            <person name="La Ragione R.M."/>
            <person name="Hildebrand F."/>
            <person name="Pallen M.J."/>
        </authorList>
    </citation>
    <scope>NUCLEOTIDE SEQUENCE [LARGE SCALE GENOMIC DNA]</scope>
    <source>
        <strain evidence="6 7">Sa2BVA5</strain>
    </source>
</reference>
<keyword evidence="3" id="KW-0815">Transposition</keyword>
<evidence type="ECO:0000256" key="2">
    <source>
        <dbReference type="ARBA" id="ARBA00010961"/>
    </source>
</evidence>
<gene>
    <name evidence="6" type="ORF">H9644_10875</name>
</gene>
<organism evidence="6 7">
    <name type="scientific">Escherichia whittamii</name>
    <dbReference type="NCBI Taxonomy" id="2762229"/>
    <lineage>
        <taxon>Bacteria</taxon>
        <taxon>Pseudomonadati</taxon>
        <taxon>Pseudomonadota</taxon>
        <taxon>Gammaproteobacteria</taxon>
        <taxon>Enterobacterales</taxon>
        <taxon>Enterobacteriaceae</taxon>
        <taxon>Escherichia</taxon>
    </lineage>
</organism>
<keyword evidence="4" id="KW-0238">DNA-binding</keyword>
<sequence length="45" mass="5260">MRCQDICSEIEDLYVFSVSATTIIIVANKVISELNQWQQRPLEKF</sequence>
<dbReference type="RefSeq" id="WP_123057946.1">
    <property type="nucleotide sequence ID" value="NZ_JACSQI010000005.1"/>
</dbReference>
<evidence type="ECO:0000313" key="6">
    <source>
        <dbReference type="EMBL" id="MBD7973531.1"/>
    </source>
</evidence>
<evidence type="ECO:0000256" key="5">
    <source>
        <dbReference type="ARBA" id="ARBA00023172"/>
    </source>
</evidence>
<dbReference type="EMBL" id="JACSQI010000005">
    <property type="protein sequence ID" value="MBD7973531.1"/>
    <property type="molecule type" value="Genomic_DNA"/>
</dbReference>
<dbReference type="InterPro" id="IPR001207">
    <property type="entry name" value="Transposase_mutator"/>
</dbReference>
<dbReference type="Pfam" id="PF00872">
    <property type="entry name" value="Transposase_mut"/>
    <property type="match status" value="1"/>
</dbReference>
<comment type="function">
    <text evidence="1">Required for the transposition of the insertion element.</text>
</comment>
<evidence type="ECO:0000313" key="7">
    <source>
        <dbReference type="Proteomes" id="UP000605603"/>
    </source>
</evidence>
<evidence type="ECO:0000256" key="4">
    <source>
        <dbReference type="ARBA" id="ARBA00023125"/>
    </source>
</evidence>
<proteinExistence type="inferred from homology"/>